<dbReference type="OrthoDB" id="965792at2"/>
<dbReference type="Pfam" id="PF04397">
    <property type="entry name" value="LytTR"/>
    <property type="match status" value="1"/>
</dbReference>
<dbReference type="RefSeq" id="WP_111370647.1">
    <property type="nucleotide sequence ID" value="NZ_CP029480.1"/>
</dbReference>
<evidence type="ECO:0000259" key="1">
    <source>
        <dbReference type="PROSITE" id="PS50930"/>
    </source>
</evidence>
<reference evidence="2 3" key="1">
    <citation type="submission" date="2018-05" db="EMBL/GenBank/DDBJ databases">
        <title>Complete genome sequence of Arcticibacterium luteifluviistationis SM1504T, a cytophagaceae bacterium isolated from Arctic surface seawater.</title>
        <authorList>
            <person name="Li Y."/>
            <person name="Qin Q.-L."/>
        </authorList>
    </citation>
    <scope>NUCLEOTIDE SEQUENCE [LARGE SCALE GENOMIC DNA]</scope>
    <source>
        <strain evidence="2 3">SM1504</strain>
    </source>
</reference>
<dbReference type="Proteomes" id="UP000249873">
    <property type="component" value="Chromosome"/>
</dbReference>
<dbReference type="EMBL" id="CP029480">
    <property type="protein sequence ID" value="AWV97545.1"/>
    <property type="molecule type" value="Genomic_DNA"/>
</dbReference>
<proteinExistence type="predicted"/>
<dbReference type="KEGG" id="als:DJ013_04940"/>
<protein>
    <recommendedName>
        <fullName evidence="1">HTH LytTR-type domain-containing protein</fullName>
    </recommendedName>
</protein>
<dbReference type="GO" id="GO:0003677">
    <property type="term" value="F:DNA binding"/>
    <property type="evidence" value="ECO:0007669"/>
    <property type="project" value="InterPro"/>
</dbReference>
<dbReference type="Gene3D" id="2.40.50.1020">
    <property type="entry name" value="LytTr DNA-binding domain"/>
    <property type="match status" value="1"/>
</dbReference>
<dbReference type="AlphaFoldDB" id="A0A2Z4G8W2"/>
<accession>A0A2Z4G8W2</accession>
<evidence type="ECO:0000313" key="2">
    <source>
        <dbReference type="EMBL" id="AWV97545.1"/>
    </source>
</evidence>
<dbReference type="InterPro" id="IPR007492">
    <property type="entry name" value="LytTR_DNA-bd_dom"/>
</dbReference>
<keyword evidence="3" id="KW-1185">Reference proteome</keyword>
<sequence length="97" mass="11353">MKRIDYPDESEIIYLKGVVNYTEFHLKNGRKQVSSSTLRKHHENHSHFLRVSKSHVLNPKYIKRIDSSGSCIVVELKTGNKVQVSRRRQEVLNSYLT</sequence>
<gene>
    <name evidence="2" type="ORF">DJ013_04940</name>
</gene>
<feature type="domain" description="HTH LytTR-type" evidence="1">
    <location>
        <begin position="1"/>
        <end position="97"/>
    </location>
</feature>
<name>A0A2Z4G8W2_9BACT</name>
<organism evidence="2 3">
    <name type="scientific">Arcticibacterium luteifluviistationis</name>
    <dbReference type="NCBI Taxonomy" id="1784714"/>
    <lineage>
        <taxon>Bacteria</taxon>
        <taxon>Pseudomonadati</taxon>
        <taxon>Bacteroidota</taxon>
        <taxon>Cytophagia</taxon>
        <taxon>Cytophagales</taxon>
        <taxon>Leadbetterellaceae</taxon>
        <taxon>Arcticibacterium</taxon>
    </lineage>
</organism>
<evidence type="ECO:0000313" key="3">
    <source>
        <dbReference type="Proteomes" id="UP000249873"/>
    </source>
</evidence>
<dbReference type="SMART" id="SM00850">
    <property type="entry name" value="LytTR"/>
    <property type="match status" value="1"/>
</dbReference>
<dbReference type="PROSITE" id="PS50930">
    <property type="entry name" value="HTH_LYTTR"/>
    <property type="match status" value="1"/>
</dbReference>